<evidence type="ECO:0000256" key="2">
    <source>
        <dbReference type="ARBA" id="ARBA00023008"/>
    </source>
</evidence>
<keyword evidence="5" id="KW-0812">Transmembrane</keyword>
<dbReference type="InterPro" id="IPR036249">
    <property type="entry name" value="Thioredoxin-like_sf"/>
</dbReference>
<dbReference type="CDD" id="cd02968">
    <property type="entry name" value="SCO"/>
    <property type="match status" value="1"/>
</dbReference>
<keyword evidence="5" id="KW-1133">Transmembrane helix</keyword>
<feature type="binding site" evidence="3">
    <location>
        <position position="111"/>
    </location>
    <ligand>
        <name>Cu cation</name>
        <dbReference type="ChEBI" id="CHEBI:23378"/>
    </ligand>
</feature>
<organism evidence="7 8">
    <name type="scientific">Winogradskyella thalassocola</name>
    <dbReference type="NCBI Taxonomy" id="262004"/>
    <lineage>
        <taxon>Bacteria</taxon>
        <taxon>Pseudomonadati</taxon>
        <taxon>Bacteroidota</taxon>
        <taxon>Flavobacteriia</taxon>
        <taxon>Flavobacteriales</taxon>
        <taxon>Flavobacteriaceae</taxon>
        <taxon>Winogradskyella</taxon>
    </lineage>
</organism>
<feature type="disulfide bond" description="Redox-active" evidence="4">
    <location>
        <begin position="107"/>
        <end position="111"/>
    </location>
</feature>
<keyword evidence="8" id="KW-1185">Reference proteome</keyword>
<dbReference type="PANTHER" id="PTHR12151">
    <property type="entry name" value="ELECTRON TRANSPORT PROTIN SCO1/SENC FAMILY MEMBER"/>
    <property type="match status" value="1"/>
</dbReference>
<dbReference type="RefSeq" id="WP_092465558.1">
    <property type="nucleotide sequence ID" value="NZ_FNCZ01000001.1"/>
</dbReference>
<feature type="binding site" evidence="3">
    <location>
        <position position="107"/>
    </location>
    <ligand>
        <name>Cu cation</name>
        <dbReference type="ChEBI" id="CHEBI:23378"/>
    </ligand>
</feature>
<reference evidence="8" key="1">
    <citation type="submission" date="2016-10" db="EMBL/GenBank/DDBJ databases">
        <authorList>
            <person name="Varghese N."/>
            <person name="Submissions S."/>
        </authorList>
    </citation>
    <scope>NUCLEOTIDE SEQUENCE [LARGE SCALE GENOMIC DNA]</scope>
    <source>
        <strain evidence="8">DSM 15363</strain>
    </source>
</reference>
<keyword evidence="5" id="KW-0472">Membrane</keyword>
<dbReference type="InterPro" id="IPR003782">
    <property type="entry name" value="SCO1/SenC"/>
</dbReference>
<dbReference type="AlphaFoldDB" id="A0A1G7VGX1"/>
<dbReference type="PANTHER" id="PTHR12151:SF25">
    <property type="entry name" value="LINALOOL DEHYDRATASE_ISOMERASE DOMAIN-CONTAINING PROTEIN"/>
    <property type="match status" value="1"/>
</dbReference>
<dbReference type="InterPro" id="IPR013766">
    <property type="entry name" value="Thioredoxin_domain"/>
</dbReference>
<accession>A0A1G7VGX1</accession>
<dbReference type="EMBL" id="FNCZ01000001">
    <property type="protein sequence ID" value="SDG58983.1"/>
    <property type="molecule type" value="Genomic_DNA"/>
</dbReference>
<dbReference type="GO" id="GO:0046872">
    <property type="term" value="F:metal ion binding"/>
    <property type="evidence" value="ECO:0007669"/>
    <property type="project" value="UniProtKB-KW"/>
</dbReference>
<evidence type="ECO:0000259" key="6">
    <source>
        <dbReference type="PROSITE" id="PS51352"/>
    </source>
</evidence>
<dbReference type="PROSITE" id="PS51352">
    <property type="entry name" value="THIOREDOXIN_2"/>
    <property type="match status" value="1"/>
</dbReference>
<keyword evidence="3" id="KW-0479">Metal-binding</keyword>
<keyword evidence="4" id="KW-1015">Disulfide bond</keyword>
<evidence type="ECO:0000256" key="1">
    <source>
        <dbReference type="ARBA" id="ARBA00010996"/>
    </source>
</evidence>
<evidence type="ECO:0000256" key="4">
    <source>
        <dbReference type="PIRSR" id="PIRSR603782-2"/>
    </source>
</evidence>
<proteinExistence type="inferred from homology"/>
<evidence type="ECO:0000256" key="3">
    <source>
        <dbReference type="PIRSR" id="PIRSR603782-1"/>
    </source>
</evidence>
<dbReference type="Pfam" id="PF02630">
    <property type="entry name" value="SCO1-SenC"/>
    <property type="match status" value="1"/>
</dbReference>
<dbReference type="Gene3D" id="3.40.30.10">
    <property type="entry name" value="Glutaredoxin"/>
    <property type="match status" value="1"/>
</dbReference>
<dbReference type="SUPFAM" id="SSF52833">
    <property type="entry name" value="Thioredoxin-like"/>
    <property type="match status" value="1"/>
</dbReference>
<dbReference type="OrthoDB" id="9811998at2"/>
<evidence type="ECO:0000256" key="5">
    <source>
        <dbReference type="SAM" id="Phobius"/>
    </source>
</evidence>
<gene>
    <name evidence="7" type="ORF">SAMN04489796_10114</name>
</gene>
<feature type="binding site" evidence="3">
    <location>
        <position position="196"/>
    </location>
    <ligand>
        <name>Cu cation</name>
        <dbReference type="ChEBI" id="CHEBI:23378"/>
    </ligand>
</feature>
<protein>
    <submittedName>
        <fullName evidence="7">Protein SCO1/2</fullName>
    </submittedName>
</protein>
<feature type="domain" description="Thioredoxin" evidence="6">
    <location>
        <begin position="69"/>
        <end position="232"/>
    </location>
</feature>
<keyword evidence="2 3" id="KW-0186">Copper</keyword>
<comment type="similarity">
    <text evidence="1">Belongs to the SCO1/2 family.</text>
</comment>
<dbReference type="Proteomes" id="UP000199492">
    <property type="component" value="Unassembled WGS sequence"/>
</dbReference>
<evidence type="ECO:0000313" key="8">
    <source>
        <dbReference type="Proteomes" id="UP000199492"/>
    </source>
</evidence>
<name>A0A1G7VGX1_9FLAO</name>
<dbReference type="STRING" id="262004.SAMN04489796_10114"/>
<evidence type="ECO:0000313" key="7">
    <source>
        <dbReference type="EMBL" id="SDG58983.1"/>
    </source>
</evidence>
<feature type="transmembrane region" description="Helical" evidence="5">
    <location>
        <begin position="7"/>
        <end position="28"/>
    </location>
</feature>
<sequence>MSKKTNYSYVGITFIILVFGIIFIPKIIDRVSEGDIIRDESRSKDVSTSNSKAKNAEQNKSDLVYLEINGEPKKVPAFSFTNQDGVTITNEDYIGKVYVVEFFFTTCPTICPIMNRNLVEVQNQFNGFENFGIASFTISPEIDTPEVLKAYAEKYNVTNPNWHFLTGNETDIYKLANEGFNLYTAKDDSVEGGFEHSGNFALIDKEGYIRSRTDDFGNPKIFYNGLISEATGVDEDGIPQEITILKEDIAKLLKE</sequence>